<dbReference type="InterPro" id="IPR001792">
    <property type="entry name" value="Acylphosphatase-like_dom"/>
</dbReference>
<feature type="active site" evidence="1">
    <location>
        <position position="305"/>
    </location>
</feature>
<dbReference type="PANTHER" id="PTHR47268:SF4">
    <property type="entry name" value="ACYLPHOSPHATASE"/>
    <property type="match status" value="1"/>
</dbReference>
<gene>
    <name evidence="5" type="ORF">MBM_02054</name>
</gene>
<dbReference type="PANTHER" id="PTHR47268">
    <property type="entry name" value="ACYLPHOSPHATASE"/>
    <property type="match status" value="1"/>
</dbReference>
<dbReference type="OrthoDB" id="7961613at2759"/>
<name>K1X4U0_MARBU</name>
<dbReference type="EMBL" id="JH921430">
    <property type="protein sequence ID" value="EKD20102.1"/>
    <property type="molecule type" value="Genomic_DNA"/>
</dbReference>
<keyword evidence="1" id="KW-0378">Hydrolase</keyword>
<comment type="similarity">
    <text evidence="2">Belongs to the acylphosphatase family.</text>
</comment>
<organism evidence="5 6">
    <name type="scientific">Marssonina brunnea f. sp. multigermtubi (strain MB_m1)</name>
    <name type="common">Marssonina leaf spot fungus</name>
    <dbReference type="NCBI Taxonomy" id="1072389"/>
    <lineage>
        <taxon>Eukaryota</taxon>
        <taxon>Fungi</taxon>
        <taxon>Dikarya</taxon>
        <taxon>Ascomycota</taxon>
        <taxon>Pezizomycotina</taxon>
        <taxon>Leotiomycetes</taxon>
        <taxon>Helotiales</taxon>
        <taxon>Drepanopezizaceae</taxon>
        <taxon>Drepanopeziza</taxon>
    </lineage>
</organism>
<dbReference type="InterPro" id="IPR020456">
    <property type="entry name" value="Acylphosphatase"/>
</dbReference>
<dbReference type="SUPFAM" id="SSF54975">
    <property type="entry name" value="Acylphosphatase/BLUF domain-like"/>
    <property type="match status" value="1"/>
</dbReference>
<keyword evidence="3" id="KW-0472">Membrane</keyword>
<reference evidence="5 6" key="1">
    <citation type="journal article" date="2012" name="BMC Genomics">
        <title>Sequencing the genome of Marssonina brunnea reveals fungus-poplar co-evolution.</title>
        <authorList>
            <person name="Zhu S."/>
            <person name="Cao Y.-Z."/>
            <person name="Jiang C."/>
            <person name="Tan B.-Y."/>
            <person name="Wang Z."/>
            <person name="Feng S."/>
            <person name="Zhang L."/>
            <person name="Su X.-H."/>
            <person name="Brejova B."/>
            <person name="Vinar T."/>
            <person name="Xu M."/>
            <person name="Wang M.-X."/>
            <person name="Zhang S.-G."/>
            <person name="Huang M.-R."/>
            <person name="Wu R."/>
            <person name="Zhou Y."/>
        </authorList>
    </citation>
    <scope>NUCLEOTIDE SEQUENCE [LARGE SCALE GENOMIC DNA]</scope>
    <source>
        <strain evidence="5 6">MB_m1</strain>
    </source>
</reference>
<dbReference type="Proteomes" id="UP000006753">
    <property type="component" value="Unassembled WGS sequence"/>
</dbReference>
<keyword evidence="3" id="KW-0812">Transmembrane</keyword>
<protein>
    <recommendedName>
        <fullName evidence="1">acylphosphatase</fullName>
        <ecNumber evidence="1">3.6.1.7</ecNumber>
    </recommendedName>
</protein>
<dbReference type="PROSITE" id="PS00150">
    <property type="entry name" value="ACYLPHOSPHATASE_1"/>
    <property type="match status" value="1"/>
</dbReference>
<feature type="transmembrane region" description="Helical" evidence="3">
    <location>
        <begin position="188"/>
        <end position="207"/>
    </location>
</feature>
<comment type="catalytic activity">
    <reaction evidence="1">
        <text>an acyl phosphate + H2O = a carboxylate + phosphate + H(+)</text>
        <dbReference type="Rhea" id="RHEA:14965"/>
        <dbReference type="ChEBI" id="CHEBI:15377"/>
        <dbReference type="ChEBI" id="CHEBI:15378"/>
        <dbReference type="ChEBI" id="CHEBI:29067"/>
        <dbReference type="ChEBI" id="CHEBI:43474"/>
        <dbReference type="ChEBI" id="CHEBI:59918"/>
        <dbReference type="EC" id="3.6.1.7"/>
    </reaction>
</comment>
<dbReference type="KEGG" id="mbe:MBM_02054"/>
<sequence>MSRRRSPAHDCLLSPQRARPIQDICLCPNVSTSSSYFTPAHPSAVGIGSPHPFTGGSGIKHRARSSRTSSFGNDCLSLQGVYIMPNVAAMTRIGSRLLFKTSSPSNGTITNSTSNFITSDYDSSRCYPSSQAAWASQTLNPVPVSKGFGFRFEQDATWAERAMCIFVLTLLLAGIPHVAWLVSRFLKFNGRAASMIVTVSLVFLGSVRRYSPEGMVTAGYGKLGLVATQYFLALIFVVKLIDSWDEFIVPERLNENGPGKISEKIKSCLRSRVSFRVHGEVQGVGFRYFTQKKASSYGLTGWVRNTVDSKVEGEAQGEDEVLQRFMKDIDQGPTHARVARLEKSDVDLVDGESGFEVRR</sequence>
<feature type="domain" description="Acylphosphatase-like" evidence="4">
    <location>
        <begin position="272"/>
        <end position="359"/>
    </location>
</feature>
<evidence type="ECO:0000256" key="1">
    <source>
        <dbReference type="PROSITE-ProRule" id="PRU00520"/>
    </source>
</evidence>
<dbReference type="InterPro" id="IPR017968">
    <property type="entry name" value="Acylphosphatase_CS"/>
</dbReference>
<dbReference type="EC" id="3.6.1.7" evidence="1"/>
<dbReference type="AlphaFoldDB" id="K1X4U0"/>
<feature type="transmembrane region" description="Helical" evidence="3">
    <location>
        <begin position="162"/>
        <end position="182"/>
    </location>
</feature>
<evidence type="ECO:0000256" key="2">
    <source>
        <dbReference type="RuleBase" id="RU004168"/>
    </source>
</evidence>
<dbReference type="Gene3D" id="3.30.70.100">
    <property type="match status" value="1"/>
</dbReference>
<evidence type="ECO:0000313" key="6">
    <source>
        <dbReference type="Proteomes" id="UP000006753"/>
    </source>
</evidence>
<dbReference type="GO" id="GO:0003998">
    <property type="term" value="F:acylphosphatase activity"/>
    <property type="evidence" value="ECO:0007669"/>
    <property type="project" value="UniProtKB-EC"/>
</dbReference>
<feature type="active site" evidence="1">
    <location>
        <position position="287"/>
    </location>
</feature>
<dbReference type="Pfam" id="PF00708">
    <property type="entry name" value="Acylphosphatase"/>
    <property type="match status" value="1"/>
</dbReference>
<feature type="transmembrane region" description="Helical" evidence="3">
    <location>
        <begin position="219"/>
        <end position="241"/>
    </location>
</feature>
<evidence type="ECO:0000259" key="4">
    <source>
        <dbReference type="PROSITE" id="PS51160"/>
    </source>
</evidence>
<accession>K1X4U0</accession>
<keyword evidence="3" id="KW-1133">Transmembrane helix</keyword>
<dbReference type="HOGENOM" id="CLU_771783_0_0_1"/>
<evidence type="ECO:0000313" key="5">
    <source>
        <dbReference type="EMBL" id="EKD20102.1"/>
    </source>
</evidence>
<keyword evidence="6" id="KW-1185">Reference proteome</keyword>
<dbReference type="InterPro" id="IPR036046">
    <property type="entry name" value="Acylphosphatase-like_dom_sf"/>
</dbReference>
<dbReference type="InParanoid" id="K1X4U0"/>
<dbReference type="PROSITE" id="PS51160">
    <property type="entry name" value="ACYLPHOSPHATASE_3"/>
    <property type="match status" value="1"/>
</dbReference>
<dbReference type="PRINTS" id="PR00112">
    <property type="entry name" value="ACYLPHPHTASE"/>
</dbReference>
<evidence type="ECO:0000256" key="3">
    <source>
        <dbReference type="SAM" id="Phobius"/>
    </source>
</evidence>
<dbReference type="eggNOG" id="ENOG502SCRS">
    <property type="taxonomic scope" value="Eukaryota"/>
</dbReference>
<proteinExistence type="inferred from homology"/>